<dbReference type="Proteomes" id="UP000268033">
    <property type="component" value="Unassembled WGS sequence"/>
</dbReference>
<comment type="caution">
    <text evidence="2">The sequence shown here is derived from an EMBL/GenBank/DDBJ whole genome shotgun (WGS) entry which is preliminary data.</text>
</comment>
<proteinExistence type="predicted"/>
<evidence type="ECO:0000313" key="2">
    <source>
        <dbReference type="EMBL" id="ROQ30830.1"/>
    </source>
</evidence>
<keyword evidence="1" id="KW-0472">Membrane</keyword>
<dbReference type="RefSeq" id="WP_123420548.1">
    <property type="nucleotide sequence ID" value="NZ_RJUL01000001.1"/>
</dbReference>
<keyword evidence="1" id="KW-1133">Transmembrane helix</keyword>
<gene>
    <name evidence="2" type="ORF">EDC28_101523</name>
</gene>
<sequence length="136" mass="14229">MCPDAKRQQGSALMMAVFIIVVMSLLVAGLAAMLARQSGTVVYEVWGTRAYLAAESGLQGGLVKLYPMNNSGLAGCFTGFSQHFNAGGLAGCQAEVQCQYVPSSDDMPAVARVTSRASCQGGRLTTSRTLSVEVSQ</sequence>
<reference evidence="2 3" key="1">
    <citation type="submission" date="2018-11" db="EMBL/GenBank/DDBJ databases">
        <title>Genomic Encyclopedia of Type Strains, Phase IV (KMG-IV): sequencing the most valuable type-strain genomes for metagenomic binning, comparative biology and taxonomic classification.</title>
        <authorList>
            <person name="Goeker M."/>
        </authorList>
    </citation>
    <scope>NUCLEOTIDE SEQUENCE [LARGE SCALE GENOMIC DNA]</scope>
    <source>
        <strain evidence="2 3">DSM 21945</strain>
    </source>
</reference>
<organism evidence="2 3">
    <name type="scientific">Gallaecimonas pentaromativorans</name>
    <dbReference type="NCBI Taxonomy" id="584787"/>
    <lineage>
        <taxon>Bacteria</taxon>
        <taxon>Pseudomonadati</taxon>
        <taxon>Pseudomonadota</taxon>
        <taxon>Gammaproteobacteria</taxon>
        <taxon>Enterobacterales</taxon>
        <taxon>Gallaecimonadaceae</taxon>
        <taxon>Gallaecimonas</taxon>
    </lineage>
</organism>
<keyword evidence="1" id="KW-0812">Transmembrane</keyword>
<dbReference type="EMBL" id="RJUL01000001">
    <property type="protein sequence ID" value="ROQ30830.1"/>
    <property type="molecule type" value="Genomic_DNA"/>
</dbReference>
<accession>A0A3N1PVP7</accession>
<protein>
    <submittedName>
        <fullName evidence="2">MSHA biogenesis protein MshP</fullName>
    </submittedName>
</protein>
<dbReference type="STRING" id="584787.GCA_001247655_03577"/>
<dbReference type="AlphaFoldDB" id="A0A3N1PVP7"/>
<name>A0A3N1PVP7_9GAMM</name>
<keyword evidence="3" id="KW-1185">Reference proteome</keyword>
<evidence type="ECO:0000256" key="1">
    <source>
        <dbReference type="SAM" id="Phobius"/>
    </source>
</evidence>
<evidence type="ECO:0000313" key="3">
    <source>
        <dbReference type="Proteomes" id="UP000268033"/>
    </source>
</evidence>
<feature type="transmembrane region" description="Helical" evidence="1">
    <location>
        <begin position="12"/>
        <end position="35"/>
    </location>
</feature>